<proteinExistence type="predicted"/>
<keyword evidence="3" id="KW-1185">Reference proteome</keyword>
<dbReference type="AlphaFoldDB" id="A0A139ILS1"/>
<accession>A0A139ILS1</accession>
<organism evidence="2 3">
    <name type="scientific">Pseudocercospora musae</name>
    <dbReference type="NCBI Taxonomy" id="113226"/>
    <lineage>
        <taxon>Eukaryota</taxon>
        <taxon>Fungi</taxon>
        <taxon>Dikarya</taxon>
        <taxon>Ascomycota</taxon>
        <taxon>Pezizomycotina</taxon>
        <taxon>Dothideomycetes</taxon>
        <taxon>Dothideomycetidae</taxon>
        <taxon>Mycosphaerellales</taxon>
        <taxon>Mycosphaerellaceae</taxon>
        <taxon>Pseudocercospora</taxon>
    </lineage>
</organism>
<reference evidence="2 3" key="1">
    <citation type="submission" date="2015-07" db="EMBL/GenBank/DDBJ databases">
        <title>Comparative genomics of the Sigatoka disease complex on banana suggests a link between parallel evolutionary changes in Pseudocercospora fijiensis and Pseudocercospora eumusae and increased virulence on the banana host.</title>
        <authorList>
            <person name="Chang T.-C."/>
            <person name="Salvucci A."/>
            <person name="Crous P.W."/>
            <person name="Stergiopoulos I."/>
        </authorList>
    </citation>
    <scope>NUCLEOTIDE SEQUENCE [LARGE SCALE GENOMIC DNA]</scope>
    <source>
        <strain evidence="2 3">CBS 116634</strain>
    </source>
</reference>
<comment type="caution">
    <text evidence="2">The sequence shown here is derived from an EMBL/GenBank/DDBJ whole genome shotgun (WGS) entry which is preliminary data.</text>
</comment>
<dbReference type="EMBL" id="LFZO01000051">
    <property type="protein sequence ID" value="KXT15738.1"/>
    <property type="molecule type" value="Genomic_DNA"/>
</dbReference>
<evidence type="ECO:0000256" key="1">
    <source>
        <dbReference type="SAM" id="MobiDB-lite"/>
    </source>
</evidence>
<sequence>MENFRTFVVVNELSAALHNPDRLTLTLMEAQKPALNRTIHQGLPYMAIRLLDGLSGQHESLAIHRACLKVLILQQYHATGPIPGIPKDSCSCQAQQRANARKISVEPLRPQSSEELFRTRPGDISKFGTLSKHSGVRGCLTDLDIIIPDEPQGLYHGFLSFPVAILTPRSQHSSRNRDDHNEKSVEPLENGQAGSGNLCTSTR</sequence>
<name>A0A139ILS1_9PEZI</name>
<feature type="region of interest" description="Disordered" evidence="1">
    <location>
        <begin position="170"/>
        <end position="203"/>
    </location>
</feature>
<gene>
    <name evidence="2" type="ORF">AC579_1535</name>
</gene>
<dbReference type="Proteomes" id="UP000073492">
    <property type="component" value="Unassembled WGS sequence"/>
</dbReference>
<evidence type="ECO:0000313" key="2">
    <source>
        <dbReference type="EMBL" id="KXT15738.1"/>
    </source>
</evidence>
<evidence type="ECO:0000313" key="3">
    <source>
        <dbReference type="Proteomes" id="UP000073492"/>
    </source>
</evidence>
<feature type="compositionally biased region" description="Basic and acidic residues" evidence="1">
    <location>
        <begin position="175"/>
        <end position="186"/>
    </location>
</feature>
<protein>
    <submittedName>
        <fullName evidence="2">Uncharacterized protein</fullName>
    </submittedName>
</protein>